<evidence type="ECO:0000256" key="3">
    <source>
        <dbReference type="ARBA" id="ARBA00022989"/>
    </source>
</evidence>
<feature type="domain" description="Receptor ligand binding region" evidence="5">
    <location>
        <begin position="5"/>
        <end position="68"/>
    </location>
</feature>
<dbReference type="WBParaSite" id="ACRNAN_scaffold12426.g8499.t1">
    <property type="protein sequence ID" value="ACRNAN_scaffold12426.g8499.t1"/>
    <property type="gene ID" value="ACRNAN_scaffold12426.g8499"/>
</dbReference>
<evidence type="ECO:0000256" key="1">
    <source>
        <dbReference type="ARBA" id="ARBA00004370"/>
    </source>
</evidence>
<dbReference type="Gene3D" id="3.40.50.2300">
    <property type="match status" value="1"/>
</dbReference>
<dbReference type="Pfam" id="PF01094">
    <property type="entry name" value="ANF_receptor"/>
    <property type="match status" value="1"/>
</dbReference>
<dbReference type="InterPro" id="IPR028082">
    <property type="entry name" value="Peripla_BP_I"/>
</dbReference>
<evidence type="ECO:0000313" key="7">
    <source>
        <dbReference type="WBParaSite" id="ACRNAN_scaffold12426.g8499.t1"/>
    </source>
</evidence>
<keyword evidence="4" id="KW-0472">Membrane</keyword>
<accession>A0A914CN52</accession>
<evidence type="ECO:0000256" key="4">
    <source>
        <dbReference type="ARBA" id="ARBA00023136"/>
    </source>
</evidence>
<sequence length="93" mass="9947">ASVQAASLADAFYLWALALNRSIAQQGDSIITDGDFVTTNTKGTFQGFSGTVVFDEYGNRQPIYRLYGKVDGALDDRNSFVVITTIGNDTASG</sequence>
<comment type="subcellular location">
    <subcellularLocation>
        <location evidence="1">Membrane</location>
    </subcellularLocation>
</comment>
<organism evidence="6 7">
    <name type="scientific">Acrobeloides nanus</name>
    <dbReference type="NCBI Taxonomy" id="290746"/>
    <lineage>
        <taxon>Eukaryota</taxon>
        <taxon>Metazoa</taxon>
        <taxon>Ecdysozoa</taxon>
        <taxon>Nematoda</taxon>
        <taxon>Chromadorea</taxon>
        <taxon>Rhabditida</taxon>
        <taxon>Tylenchina</taxon>
        <taxon>Cephalobomorpha</taxon>
        <taxon>Cephaloboidea</taxon>
        <taxon>Cephalobidae</taxon>
        <taxon>Acrobeloides</taxon>
    </lineage>
</organism>
<keyword evidence="3" id="KW-1133">Transmembrane helix</keyword>
<proteinExistence type="predicted"/>
<evidence type="ECO:0000313" key="6">
    <source>
        <dbReference type="Proteomes" id="UP000887540"/>
    </source>
</evidence>
<reference evidence="7" key="1">
    <citation type="submission" date="2022-11" db="UniProtKB">
        <authorList>
            <consortium name="WormBaseParasite"/>
        </authorList>
    </citation>
    <scope>IDENTIFICATION</scope>
</reference>
<protein>
    <submittedName>
        <fullName evidence="7">Receptor ligand binding region domain-containing protein</fullName>
    </submittedName>
</protein>
<dbReference type="GO" id="GO:0016020">
    <property type="term" value="C:membrane"/>
    <property type="evidence" value="ECO:0007669"/>
    <property type="project" value="UniProtKB-SubCell"/>
</dbReference>
<dbReference type="SUPFAM" id="SSF53822">
    <property type="entry name" value="Periplasmic binding protein-like I"/>
    <property type="match status" value="1"/>
</dbReference>
<keyword evidence="2" id="KW-0812">Transmembrane</keyword>
<keyword evidence="6" id="KW-1185">Reference proteome</keyword>
<dbReference type="InterPro" id="IPR001828">
    <property type="entry name" value="ANF_lig-bd_rcpt"/>
</dbReference>
<dbReference type="AlphaFoldDB" id="A0A914CN52"/>
<name>A0A914CN52_9BILA</name>
<dbReference type="Proteomes" id="UP000887540">
    <property type="component" value="Unplaced"/>
</dbReference>
<evidence type="ECO:0000259" key="5">
    <source>
        <dbReference type="Pfam" id="PF01094"/>
    </source>
</evidence>
<evidence type="ECO:0000256" key="2">
    <source>
        <dbReference type="ARBA" id="ARBA00022692"/>
    </source>
</evidence>